<protein>
    <submittedName>
        <fullName evidence="1">Uncharacterized protein</fullName>
    </submittedName>
</protein>
<keyword evidence="2" id="KW-1185">Reference proteome</keyword>
<dbReference type="AlphaFoldDB" id="A0A2I0X5H6"/>
<evidence type="ECO:0000313" key="2">
    <source>
        <dbReference type="Proteomes" id="UP000233837"/>
    </source>
</evidence>
<dbReference type="EMBL" id="KZ502135">
    <property type="protein sequence ID" value="PKU83178.1"/>
    <property type="molecule type" value="Genomic_DNA"/>
</dbReference>
<dbReference type="Proteomes" id="UP000233837">
    <property type="component" value="Unassembled WGS sequence"/>
</dbReference>
<gene>
    <name evidence="1" type="ORF">MA16_Dca024563</name>
</gene>
<reference evidence="1 2" key="2">
    <citation type="journal article" date="2017" name="Nature">
        <title>The Apostasia genome and the evolution of orchids.</title>
        <authorList>
            <person name="Zhang G.Q."/>
            <person name="Liu K.W."/>
            <person name="Li Z."/>
            <person name="Lohaus R."/>
            <person name="Hsiao Y.Y."/>
            <person name="Niu S.C."/>
            <person name="Wang J.Y."/>
            <person name="Lin Y.C."/>
            <person name="Xu Q."/>
            <person name="Chen L.J."/>
            <person name="Yoshida K."/>
            <person name="Fujiwara S."/>
            <person name="Wang Z.W."/>
            <person name="Zhang Y.Q."/>
            <person name="Mitsuda N."/>
            <person name="Wang M."/>
            <person name="Liu G.H."/>
            <person name="Pecoraro L."/>
            <person name="Huang H.X."/>
            <person name="Xiao X.J."/>
            <person name="Lin M."/>
            <person name="Wu X.Y."/>
            <person name="Wu W.L."/>
            <person name="Chen Y.Y."/>
            <person name="Chang S.B."/>
            <person name="Sakamoto S."/>
            <person name="Ohme-Takagi M."/>
            <person name="Yagi M."/>
            <person name="Zeng S.J."/>
            <person name="Shen C.Y."/>
            <person name="Yeh C.M."/>
            <person name="Luo Y.B."/>
            <person name="Tsai W.C."/>
            <person name="Van de Peer Y."/>
            <person name="Liu Z.J."/>
        </authorList>
    </citation>
    <scope>NUCLEOTIDE SEQUENCE [LARGE SCALE GENOMIC DNA]</scope>
    <source>
        <tissue evidence="1">The whole plant</tissue>
    </source>
</reference>
<reference evidence="1 2" key="1">
    <citation type="journal article" date="2016" name="Sci. Rep.">
        <title>The Dendrobium catenatum Lindl. genome sequence provides insights into polysaccharide synthase, floral development and adaptive evolution.</title>
        <authorList>
            <person name="Zhang G.Q."/>
            <person name="Xu Q."/>
            <person name="Bian C."/>
            <person name="Tsai W.C."/>
            <person name="Yeh C.M."/>
            <person name="Liu K.W."/>
            <person name="Yoshida K."/>
            <person name="Zhang L.S."/>
            <person name="Chang S.B."/>
            <person name="Chen F."/>
            <person name="Shi Y."/>
            <person name="Su Y.Y."/>
            <person name="Zhang Y.Q."/>
            <person name="Chen L.J."/>
            <person name="Yin Y."/>
            <person name="Lin M."/>
            <person name="Huang H."/>
            <person name="Deng H."/>
            <person name="Wang Z.W."/>
            <person name="Zhu S.L."/>
            <person name="Zhao X."/>
            <person name="Deng C."/>
            <person name="Niu S.C."/>
            <person name="Huang J."/>
            <person name="Wang M."/>
            <person name="Liu G.H."/>
            <person name="Yang H.J."/>
            <person name="Xiao X.J."/>
            <person name="Hsiao Y.Y."/>
            <person name="Wu W.L."/>
            <person name="Chen Y.Y."/>
            <person name="Mitsuda N."/>
            <person name="Ohme-Takagi M."/>
            <person name="Luo Y.B."/>
            <person name="Van de Peer Y."/>
            <person name="Liu Z.J."/>
        </authorList>
    </citation>
    <scope>NUCLEOTIDE SEQUENCE [LARGE SCALE GENOMIC DNA]</scope>
    <source>
        <tissue evidence="1">The whole plant</tissue>
    </source>
</reference>
<accession>A0A2I0X5H6</accession>
<sequence length="80" mass="9205">MRWNGSTECRGEEGRVNGMVVEAESSSPSYRRKWEAIEAVFVGFAEKRRERRRTSTRLRDFCLSSAGFQRKIGMGFGCYS</sequence>
<evidence type="ECO:0000313" key="1">
    <source>
        <dbReference type="EMBL" id="PKU83178.1"/>
    </source>
</evidence>
<organism evidence="1 2">
    <name type="scientific">Dendrobium catenatum</name>
    <dbReference type="NCBI Taxonomy" id="906689"/>
    <lineage>
        <taxon>Eukaryota</taxon>
        <taxon>Viridiplantae</taxon>
        <taxon>Streptophyta</taxon>
        <taxon>Embryophyta</taxon>
        <taxon>Tracheophyta</taxon>
        <taxon>Spermatophyta</taxon>
        <taxon>Magnoliopsida</taxon>
        <taxon>Liliopsida</taxon>
        <taxon>Asparagales</taxon>
        <taxon>Orchidaceae</taxon>
        <taxon>Epidendroideae</taxon>
        <taxon>Malaxideae</taxon>
        <taxon>Dendrobiinae</taxon>
        <taxon>Dendrobium</taxon>
    </lineage>
</organism>
<name>A0A2I0X5H6_9ASPA</name>
<proteinExistence type="predicted"/>